<protein>
    <submittedName>
        <fullName evidence="1">Uncharacterized protein</fullName>
    </submittedName>
</protein>
<gene>
    <name evidence="1" type="ORF">Patl1_28826</name>
</gene>
<dbReference type="EMBL" id="CM047901">
    <property type="protein sequence ID" value="KAJ0096865.1"/>
    <property type="molecule type" value="Genomic_DNA"/>
</dbReference>
<organism evidence="1 2">
    <name type="scientific">Pistacia atlantica</name>
    <dbReference type="NCBI Taxonomy" id="434234"/>
    <lineage>
        <taxon>Eukaryota</taxon>
        <taxon>Viridiplantae</taxon>
        <taxon>Streptophyta</taxon>
        <taxon>Embryophyta</taxon>
        <taxon>Tracheophyta</taxon>
        <taxon>Spermatophyta</taxon>
        <taxon>Magnoliopsida</taxon>
        <taxon>eudicotyledons</taxon>
        <taxon>Gunneridae</taxon>
        <taxon>Pentapetalae</taxon>
        <taxon>rosids</taxon>
        <taxon>malvids</taxon>
        <taxon>Sapindales</taxon>
        <taxon>Anacardiaceae</taxon>
        <taxon>Pistacia</taxon>
    </lineage>
</organism>
<dbReference type="Proteomes" id="UP001164250">
    <property type="component" value="Chromosome 5"/>
</dbReference>
<proteinExistence type="predicted"/>
<name>A0ACC1BD57_9ROSI</name>
<evidence type="ECO:0000313" key="1">
    <source>
        <dbReference type="EMBL" id="KAJ0096865.1"/>
    </source>
</evidence>
<sequence length="173" mass="18551">MKNDVVIKFINHSPWLHGSDRVMASTISSSLVLSLPRVRIAHPVSCKAQTSKPAPVLHTNRRNLLLFSLTAMPVLTARESAGLAQDIPLFGLRKNLKKAEEEAVEIVKEAEKKIETAEKEIVKEAKEAENEIETTVNFGALAQAGAVAGAEVIGVVVASAVVNGILGPEPRKS</sequence>
<accession>A0ACC1BD57</accession>
<evidence type="ECO:0000313" key="2">
    <source>
        <dbReference type="Proteomes" id="UP001164250"/>
    </source>
</evidence>
<comment type="caution">
    <text evidence="1">The sequence shown here is derived from an EMBL/GenBank/DDBJ whole genome shotgun (WGS) entry which is preliminary data.</text>
</comment>
<reference evidence="2" key="1">
    <citation type="journal article" date="2023" name="G3 (Bethesda)">
        <title>Genome assembly and association tests identify interacting loci associated with vigor, precocity, and sex in interspecific pistachio rootstocks.</title>
        <authorList>
            <person name="Palmer W."/>
            <person name="Jacygrad E."/>
            <person name="Sagayaradj S."/>
            <person name="Cavanaugh K."/>
            <person name="Han R."/>
            <person name="Bertier L."/>
            <person name="Beede B."/>
            <person name="Kafkas S."/>
            <person name="Golino D."/>
            <person name="Preece J."/>
            <person name="Michelmore R."/>
        </authorList>
    </citation>
    <scope>NUCLEOTIDE SEQUENCE [LARGE SCALE GENOMIC DNA]</scope>
</reference>
<keyword evidence="2" id="KW-1185">Reference proteome</keyword>